<sequence length="218" mass="24741">MSAGCLFAHSQVHTGLYHHQKTHEGQLFKCPEPDCSKEYKTEHLLRRHLKVHRDHREGNLKCPHCEKTFCRADYLEIHIKRHLGQKDEKCPECGKGFVCKSDLIRHKLNVHSAFGRYQCPDCGKRLRSNTSLNRHRQSRLCIKAPMSVPYHPGCTPTIYGLVDPPTLTYEDASVYPSSQATTTSIFQTVIVENTLSPMNGGGNPTLNSTLEMTPQDEE</sequence>
<keyword evidence="6" id="KW-0539">Nucleus</keyword>
<dbReference type="Pfam" id="PF13894">
    <property type="entry name" value="zf-C2H2_4"/>
    <property type="match status" value="1"/>
</dbReference>
<evidence type="ECO:0000256" key="8">
    <source>
        <dbReference type="SAM" id="MobiDB-lite"/>
    </source>
</evidence>
<evidence type="ECO:0000256" key="6">
    <source>
        <dbReference type="ARBA" id="ARBA00023242"/>
    </source>
</evidence>
<dbReference type="InterPro" id="IPR013087">
    <property type="entry name" value="Znf_C2H2_type"/>
</dbReference>
<keyword evidence="4 7" id="KW-0863">Zinc-finger</keyword>
<protein>
    <recommendedName>
        <fullName evidence="9">C2H2-type domain-containing protein</fullName>
    </recommendedName>
</protein>
<dbReference type="Gene3D" id="3.30.160.60">
    <property type="entry name" value="Classic Zinc Finger"/>
    <property type="match status" value="3"/>
</dbReference>
<feature type="domain" description="C2H2-type" evidence="9">
    <location>
        <begin position="117"/>
        <end position="156"/>
    </location>
</feature>
<evidence type="ECO:0000313" key="10">
    <source>
        <dbReference type="EMBL" id="CBY40240.1"/>
    </source>
</evidence>
<dbReference type="PROSITE" id="PS00028">
    <property type="entry name" value="ZINC_FINGER_C2H2_1"/>
    <property type="match status" value="3"/>
</dbReference>
<dbReference type="SMART" id="SM00355">
    <property type="entry name" value="ZnF_C2H2"/>
    <property type="match status" value="4"/>
</dbReference>
<evidence type="ECO:0000256" key="2">
    <source>
        <dbReference type="ARBA" id="ARBA00022723"/>
    </source>
</evidence>
<name>E4YXQ7_OIKDI</name>
<evidence type="ECO:0000256" key="3">
    <source>
        <dbReference type="ARBA" id="ARBA00022737"/>
    </source>
</evidence>
<dbReference type="GO" id="GO:0000978">
    <property type="term" value="F:RNA polymerase II cis-regulatory region sequence-specific DNA binding"/>
    <property type="evidence" value="ECO:0007669"/>
    <property type="project" value="TreeGrafter"/>
</dbReference>
<accession>E4YXQ7</accession>
<dbReference type="GO" id="GO:0005634">
    <property type="term" value="C:nucleus"/>
    <property type="evidence" value="ECO:0007669"/>
    <property type="project" value="UniProtKB-SubCell"/>
</dbReference>
<evidence type="ECO:0000256" key="7">
    <source>
        <dbReference type="PROSITE-ProRule" id="PRU00042"/>
    </source>
</evidence>
<feature type="domain" description="C2H2-type" evidence="9">
    <location>
        <begin position="28"/>
        <end position="57"/>
    </location>
</feature>
<evidence type="ECO:0000259" key="9">
    <source>
        <dbReference type="PROSITE" id="PS50157"/>
    </source>
</evidence>
<keyword evidence="3" id="KW-0677">Repeat</keyword>
<organism evidence="10">
    <name type="scientific">Oikopleura dioica</name>
    <name type="common">Tunicate</name>
    <dbReference type="NCBI Taxonomy" id="34765"/>
    <lineage>
        <taxon>Eukaryota</taxon>
        <taxon>Metazoa</taxon>
        <taxon>Chordata</taxon>
        <taxon>Tunicata</taxon>
        <taxon>Appendicularia</taxon>
        <taxon>Copelata</taxon>
        <taxon>Oikopleuridae</taxon>
        <taxon>Oikopleura</taxon>
    </lineage>
</organism>
<evidence type="ECO:0000256" key="4">
    <source>
        <dbReference type="ARBA" id="ARBA00022771"/>
    </source>
</evidence>
<evidence type="ECO:0000256" key="5">
    <source>
        <dbReference type="ARBA" id="ARBA00022833"/>
    </source>
</evidence>
<dbReference type="AlphaFoldDB" id="E4YXQ7"/>
<reference evidence="10" key="1">
    <citation type="journal article" date="2010" name="Science">
        <title>Plasticity of animal genome architecture unmasked by rapid evolution of a pelagic tunicate.</title>
        <authorList>
            <person name="Denoeud F."/>
            <person name="Henriet S."/>
            <person name="Mungpakdee S."/>
            <person name="Aury J.M."/>
            <person name="Da Silva C."/>
            <person name="Brinkmann H."/>
            <person name="Mikhaleva J."/>
            <person name="Olsen L.C."/>
            <person name="Jubin C."/>
            <person name="Canestro C."/>
            <person name="Bouquet J.M."/>
            <person name="Danks G."/>
            <person name="Poulain J."/>
            <person name="Campsteijn C."/>
            <person name="Adamski M."/>
            <person name="Cross I."/>
            <person name="Yadetie F."/>
            <person name="Muffato M."/>
            <person name="Louis A."/>
            <person name="Butcher S."/>
            <person name="Tsagkogeorga G."/>
            <person name="Konrad A."/>
            <person name="Singh S."/>
            <person name="Jensen M.F."/>
            <person name="Cong E.H."/>
            <person name="Eikeseth-Otteraa H."/>
            <person name="Noel B."/>
            <person name="Anthouard V."/>
            <person name="Porcel B.M."/>
            <person name="Kachouri-Lafond R."/>
            <person name="Nishino A."/>
            <person name="Ugolini M."/>
            <person name="Chourrout P."/>
            <person name="Nishida H."/>
            <person name="Aasland R."/>
            <person name="Huzurbazar S."/>
            <person name="Westhof E."/>
            <person name="Delsuc F."/>
            <person name="Lehrach H."/>
            <person name="Reinhardt R."/>
            <person name="Weissenbach J."/>
            <person name="Roy S.W."/>
            <person name="Artiguenave F."/>
            <person name="Postlethwait J.H."/>
            <person name="Manak J.R."/>
            <person name="Thompson E.M."/>
            <person name="Jaillon O."/>
            <person name="Du Pasquier L."/>
            <person name="Boudinot P."/>
            <person name="Liberles D.A."/>
            <person name="Volff J.N."/>
            <person name="Philippe H."/>
            <person name="Lenhard B."/>
            <person name="Roest Crollius H."/>
            <person name="Wincker P."/>
            <person name="Chourrout D."/>
        </authorList>
    </citation>
    <scope>NUCLEOTIDE SEQUENCE [LARGE SCALE GENOMIC DNA]</scope>
</reference>
<dbReference type="GO" id="GO:0000981">
    <property type="term" value="F:DNA-binding transcription factor activity, RNA polymerase II-specific"/>
    <property type="evidence" value="ECO:0007669"/>
    <property type="project" value="TreeGrafter"/>
</dbReference>
<dbReference type="GO" id="GO:0008270">
    <property type="term" value="F:zinc ion binding"/>
    <property type="evidence" value="ECO:0007669"/>
    <property type="project" value="UniProtKB-KW"/>
</dbReference>
<dbReference type="InterPro" id="IPR036236">
    <property type="entry name" value="Znf_C2H2_sf"/>
</dbReference>
<dbReference type="FunFam" id="3.30.160.60:FF:002343">
    <property type="entry name" value="Zinc finger protein 33A"/>
    <property type="match status" value="1"/>
</dbReference>
<proteinExistence type="predicted"/>
<dbReference type="Proteomes" id="UP000011014">
    <property type="component" value="Unassembled WGS sequence"/>
</dbReference>
<dbReference type="InterPro" id="IPR050527">
    <property type="entry name" value="Snail/Krueppel_Znf"/>
</dbReference>
<gene>
    <name evidence="10" type="ORF">GSOID_T00022221001</name>
</gene>
<feature type="domain" description="C2H2-type" evidence="9">
    <location>
        <begin position="88"/>
        <end position="112"/>
    </location>
</feature>
<comment type="subcellular location">
    <subcellularLocation>
        <location evidence="1">Nucleus</location>
    </subcellularLocation>
</comment>
<keyword evidence="2" id="KW-0479">Metal-binding</keyword>
<feature type="region of interest" description="Disordered" evidence="8">
    <location>
        <begin position="196"/>
        <end position="218"/>
    </location>
</feature>
<dbReference type="PANTHER" id="PTHR24388">
    <property type="entry name" value="ZINC FINGER PROTEIN"/>
    <property type="match status" value="1"/>
</dbReference>
<evidence type="ECO:0000256" key="1">
    <source>
        <dbReference type="ARBA" id="ARBA00004123"/>
    </source>
</evidence>
<dbReference type="EMBL" id="FN655838">
    <property type="protein sequence ID" value="CBY40240.1"/>
    <property type="molecule type" value="Genomic_DNA"/>
</dbReference>
<dbReference type="SUPFAM" id="SSF57667">
    <property type="entry name" value="beta-beta-alpha zinc fingers"/>
    <property type="match status" value="2"/>
</dbReference>
<dbReference type="PANTHER" id="PTHR24388:SF54">
    <property type="entry name" value="PROTEIN ESCARGOT"/>
    <property type="match status" value="1"/>
</dbReference>
<dbReference type="Pfam" id="PF00096">
    <property type="entry name" value="zf-C2H2"/>
    <property type="match status" value="3"/>
</dbReference>
<feature type="domain" description="C2H2-type" evidence="9">
    <location>
        <begin position="60"/>
        <end position="87"/>
    </location>
</feature>
<feature type="non-terminal residue" evidence="10">
    <location>
        <position position="218"/>
    </location>
</feature>
<dbReference type="PROSITE" id="PS50157">
    <property type="entry name" value="ZINC_FINGER_C2H2_2"/>
    <property type="match status" value="4"/>
</dbReference>
<keyword evidence="5" id="KW-0862">Zinc</keyword>